<organism evidence="1">
    <name type="scientific">bioreactor metagenome</name>
    <dbReference type="NCBI Taxonomy" id="1076179"/>
    <lineage>
        <taxon>unclassified sequences</taxon>
        <taxon>metagenomes</taxon>
        <taxon>ecological metagenomes</taxon>
    </lineage>
</organism>
<dbReference type="PANTHER" id="PTHR34039">
    <property type="entry name" value="UPF0102 PROTEIN YRAN"/>
    <property type="match status" value="1"/>
</dbReference>
<dbReference type="InterPro" id="IPR011856">
    <property type="entry name" value="tRNA_endonuc-like_dom_sf"/>
</dbReference>
<proteinExistence type="predicted"/>
<dbReference type="SUPFAM" id="SSF52980">
    <property type="entry name" value="Restriction endonuclease-like"/>
    <property type="match status" value="1"/>
</dbReference>
<sequence length="119" mass="13871">MERIEKGRNAEELAREFLESRGLSLRDKNWRCGHREIDLILEGRDRIHIVEVRSLTLPSLQEPEETITHKKIRNIISATSAYIARYKIVKEVQFDIVAVKFGGKAVDIEYYPNAFSPTW</sequence>
<dbReference type="Pfam" id="PF02021">
    <property type="entry name" value="UPF0102"/>
    <property type="match status" value="1"/>
</dbReference>
<accession>A0A644Y7E2</accession>
<name>A0A644Y7E2_9ZZZZ</name>
<dbReference type="EMBL" id="VSSQ01003721">
    <property type="protein sequence ID" value="MPM22034.1"/>
    <property type="molecule type" value="Genomic_DNA"/>
</dbReference>
<comment type="caution">
    <text evidence="1">The sequence shown here is derived from an EMBL/GenBank/DDBJ whole genome shotgun (WGS) entry which is preliminary data.</text>
</comment>
<gene>
    <name evidence="1" type="ORF">SDC9_68484</name>
</gene>
<dbReference type="GO" id="GO:0003676">
    <property type="term" value="F:nucleic acid binding"/>
    <property type="evidence" value="ECO:0007669"/>
    <property type="project" value="InterPro"/>
</dbReference>
<protein>
    <submittedName>
        <fullName evidence="1">Uncharacterized protein</fullName>
    </submittedName>
</protein>
<reference evidence="1" key="1">
    <citation type="submission" date="2019-08" db="EMBL/GenBank/DDBJ databases">
        <authorList>
            <person name="Kucharzyk K."/>
            <person name="Murdoch R.W."/>
            <person name="Higgins S."/>
            <person name="Loffler F."/>
        </authorList>
    </citation>
    <scope>NUCLEOTIDE SEQUENCE</scope>
</reference>
<dbReference type="PANTHER" id="PTHR34039:SF1">
    <property type="entry name" value="UPF0102 PROTEIN YRAN"/>
    <property type="match status" value="1"/>
</dbReference>
<evidence type="ECO:0000313" key="1">
    <source>
        <dbReference type="EMBL" id="MPM22034.1"/>
    </source>
</evidence>
<dbReference type="InterPro" id="IPR003509">
    <property type="entry name" value="UPF0102_YraN-like"/>
</dbReference>
<dbReference type="AlphaFoldDB" id="A0A644Y7E2"/>
<dbReference type="Gene3D" id="3.40.1350.10">
    <property type="match status" value="1"/>
</dbReference>
<dbReference type="InterPro" id="IPR011335">
    <property type="entry name" value="Restrct_endonuc-II-like"/>
</dbReference>